<dbReference type="EMBL" id="FOEF01000024">
    <property type="protein sequence ID" value="SEP53054.1"/>
    <property type="molecule type" value="Genomic_DNA"/>
</dbReference>
<dbReference type="RefSeq" id="WP_091627347.1">
    <property type="nucleotide sequence ID" value="NZ_FOEF01000024.1"/>
</dbReference>
<dbReference type="OrthoDB" id="3673419at2"/>
<feature type="chain" id="PRO_5011605648" description="D-mannose binding lectin" evidence="1">
    <location>
        <begin position="28"/>
        <end position="338"/>
    </location>
</feature>
<reference evidence="2 3" key="1">
    <citation type="submission" date="2016-10" db="EMBL/GenBank/DDBJ databases">
        <authorList>
            <person name="de Groot N.N."/>
        </authorList>
    </citation>
    <scope>NUCLEOTIDE SEQUENCE [LARGE SCALE GENOMIC DNA]</scope>
    <source>
        <strain evidence="2 3">DSM 44993</strain>
    </source>
</reference>
<dbReference type="AlphaFoldDB" id="A0A1H8YLF1"/>
<evidence type="ECO:0000313" key="3">
    <source>
        <dbReference type="Proteomes" id="UP000198582"/>
    </source>
</evidence>
<protein>
    <recommendedName>
        <fullName evidence="4">D-mannose binding lectin</fullName>
    </recommendedName>
</protein>
<accession>A0A1H8YLF1</accession>
<dbReference type="PROSITE" id="PS51318">
    <property type="entry name" value="TAT"/>
    <property type="match status" value="1"/>
</dbReference>
<dbReference type="Proteomes" id="UP000198582">
    <property type="component" value="Unassembled WGS sequence"/>
</dbReference>
<dbReference type="InterPro" id="IPR006311">
    <property type="entry name" value="TAT_signal"/>
</dbReference>
<evidence type="ECO:0008006" key="4">
    <source>
        <dbReference type="Google" id="ProtNLM"/>
    </source>
</evidence>
<proteinExistence type="predicted"/>
<organism evidence="2 3">
    <name type="scientific">Amycolatopsis saalfeldensis</name>
    <dbReference type="NCBI Taxonomy" id="394193"/>
    <lineage>
        <taxon>Bacteria</taxon>
        <taxon>Bacillati</taxon>
        <taxon>Actinomycetota</taxon>
        <taxon>Actinomycetes</taxon>
        <taxon>Pseudonocardiales</taxon>
        <taxon>Pseudonocardiaceae</taxon>
        <taxon>Amycolatopsis</taxon>
    </lineage>
</organism>
<evidence type="ECO:0000313" key="2">
    <source>
        <dbReference type="EMBL" id="SEP53054.1"/>
    </source>
</evidence>
<keyword evidence="3" id="KW-1185">Reference proteome</keyword>
<sequence length="338" mass="34802">MTSRRRLATLAAALLVGAAVPAAPAMAGTGPAACSWTFEKIAPPEGYAPQDVRITGTDSHGGYSGTVLNTATDSYRLVVWTGGSPRIVPEIDDFTFPQIVDENSAGTVLLSGGQRSTSRSGVFLYSASGVLTYLTPPAGYEADYAVALNERGDVLASGRSAKDGHAVTLLWSTLAAAPQVIDTAVGQGIDLDDDGTVLLYDGSNNPGHLWQGGRIVPLGGPGYPLLLAGIRGGHVIGTEIGAWPESQSVVWHAPGDARPITDGGTAQAINAHGLIAGSRDTLTGPPAVWSDTTHLADLPLPAGFTDDSDVYVIGDDNTIFGSVSGYGPIHWTCTSTHA</sequence>
<feature type="signal peptide" evidence="1">
    <location>
        <begin position="1"/>
        <end position="27"/>
    </location>
</feature>
<gene>
    <name evidence="2" type="ORF">SAMN04489732_12425</name>
</gene>
<keyword evidence="1" id="KW-0732">Signal</keyword>
<evidence type="ECO:0000256" key="1">
    <source>
        <dbReference type="SAM" id="SignalP"/>
    </source>
</evidence>
<name>A0A1H8YLF1_9PSEU</name>